<organism evidence="3 4">
    <name type="scientific">Fistulifera solaris</name>
    <name type="common">Oleaginous diatom</name>
    <dbReference type="NCBI Taxonomy" id="1519565"/>
    <lineage>
        <taxon>Eukaryota</taxon>
        <taxon>Sar</taxon>
        <taxon>Stramenopiles</taxon>
        <taxon>Ochrophyta</taxon>
        <taxon>Bacillariophyta</taxon>
        <taxon>Bacillariophyceae</taxon>
        <taxon>Bacillariophycidae</taxon>
        <taxon>Naviculales</taxon>
        <taxon>Naviculaceae</taxon>
        <taxon>Fistulifera</taxon>
    </lineage>
</organism>
<proteinExistence type="predicted"/>
<reference evidence="3 4" key="1">
    <citation type="journal article" date="2015" name="Plant Cell">
        <title>Oil accumulation by the oleaginous diatom Fistulifera solaris as revealed by the genome and transcriptome.</title>
        <authorList>
            <person name="Tanaka T."/>
            <person name="Maeda Y."/>
            <person name="Veluchamy A."/>
            <person name="Tanaka M."/>
            <person name="Abida H."/>
            <person name="Marechal E."/>
            <person name="Bowler C."/>
            <person name="Muto M."/>
            <person name="Sunaga Y."/>
            <person name="Tanaka M."/>
            <person name="Yoshino T."/>
            <person name="Taniguchi T."/>
            <person name="Fukuda Y."/>
            <person name="Nemoto M."/>
            <person name="Matsumoto M."/>
            <person name="Wong P.S."/>
            <person name="Aburatani S."/>
            <person name="Fujibuchi W."/>
        </authorList>
    </citation>
    <scope>NUCLEOTIDE SEQUENCE [LARGE SCALE GENOMIC DNA]</scope>
    <source>
        <strain evidence="3 4">JPCC DA0580</strain>
    </source>
</reference>
<dbReference type="Proteomes" id="UP000198406">
    <property type="component" value="Unassembled WGS sequence"/>
</dbReference>
<gene>
    <name evidence="3" type="ORF">FisN_13Hu387</name>
</gene>
<feature type="region of interest" description="Disordered" evidence="1">
    <location>
        <begin position="69"/>
        <end position="104"/>
    </location>
</feature>
<evidence type="ECO:0000256" key="1">
    <source>
        <dbReference type="SAM" id="MobiDB-lite"/>
    </source>
</evidence>
<sequence length="322" mass="34838">MMLRASFLLSLVAGKLSICCRCLKHIFLSIALHSQQFDLLTGAAPTMGQSLFSRETILCFGAGEDNSPADLPTPNNAPVDTPSNAPVDTPTSAPADTPPNETRTCSTRVGTGQCIDSNDDPHPVCFAEGITFKECQQVAIDNIDVLGFTHYEDTDENGAIFVACSVHYDSTNADFQCPDTWENSGLNVFYEGTGPIRDSDRYPGVDCYTCELNFKPVIPPFTIRSCSKYGDGICLDGNQNVFPYCYKFYVSLELCKLRAAENNAIGIDFDDGFLCALLFDAGKSFECPTGYKRLAGSGDVGTGSIEGIHPSDSSDCYKCVDI</sequence>
<evidence type="ECO:0000313" key="3">
    <source>
        <dbReference type="EMBL" id="GAX27531.1"/>
    </source>
</evidence>
<keyword evidence="4" id="KW-1185">Reference proteome</keyword>
<evidence type="ECO:0000313" key="4">
    <source>
        <dbReference type="Proteomes" id="UP000198406"/>
    </source>
</evidence>
<dbReference type="AlphaFoldDB" id="A0A1Z5KNE5"/>
<feature type="compositionally biased region" description="Low complexity" evidence="1">
    <location>
        <begin position="85"/>
        <end position="99"/>
    </location>
</feature>
<evidence type="ECO:0000256" key="2">
    <source>
        <dbReference type="SAM" id="SignalP"/>
    </source>
</evidence>
<accession>A0A1Z5KNE5</accession>
<name>A0A1Z5KNE5_FISSO</name>
<feature type="chain" id="PRO_5013120165" evidence="2">
    <location>
        <begin position="18"/>
        <end position="322"/>
    </location>
</feature>
<comment type="caution">
    <text evidence="3">The sequence shown here is derived from an EMBL/GenBank/DDBJ whole genome shotgun (WGS) entry which is preliminary data.</text>
</comment>
<feature type="signal peptide" evidence="2">
    <location>
        <begin position="1"/>
        <end position="17"/>
    </location>
</feature>
<feature type="compositionally biased region" description="Polar residues" evidence="1">
    <location>
        <begin position="73"/>
        <end position="84"/>
    </location>
</feature>
<keyword evidence="2" id="KW-0732">Signal</keyword>
<dbReference type="EMBL" id="BDSP01000259">
    <property type="protein sequence ID" value="GAX27531.1"/>
    <property type="molecule type" value="Genomic_DNA"/>
</dbReference>
<protein>
    <submittedName>
        <fullName evidence="3">Uncharacterized protein</fullName>
    </submittedName>
</protein>
<dbReference type="InParanoid" id="A0A1Z5KNE5"/>